<dbReference type="PANTHER" id="PTHR46796:SF6">
    <property type="entry name" value="ARAC SUBFAMILY"/>
    <property type="match status" value="1"/>
</dbReference>
<proteinExistence type="predicted"/>
<protein>
    <submittedName>
        <fullName evidence="5">Helix-turn-helix domain-containing protein</fullName>
    </submittedName>
</protein>
<name>A0ABX5SQF4_9MICO</name>
<dbReference type="PRINTS" id="PR00032">
    <property type="entry name" value="HTHARAC"/>
</dbReference>
<dbReference type="PROSITE" id="PS00041">
    <property type="entry name" value="HTH_ARAC_FAMILY_1"/>
    <property type="match status" value="1"/>
</dbReference>
<evidence type="ECO:0000259" key="4">
    <source>
        <dbReference type="PROSITE" id="PS01124"/>
    </source>
</evidence>
<reference evidence="5 6" key="1">
    <citation type="submission" date="2019-03" db="EMBL/GenBank/DDBJ databases">
        <authorList>
            <person name="Dong K."/>
        </authorList>
    </citation>
    <scope>NUCLEOTIDE SEQUENCE [LARGE SCALE GENOMIC DNA]</scope>
    <source>
        <strain evidence="6">dk512</strain>
    </source>
</reference>
<keyword evidence="6" id="KW-1185">Reference proteome</keyword>
<feature type="domain" description="HTH araC/xylS-type" evidence="4">
    <location>
        <begin position="212"/>
        <end position="313"/>
    </location>
</feature>
<dbReference type="SMART" id="SM00342">
    <property type="entry name" value="HTH_ARAC"/>
    <property type="match status" value="1"/>
</dbReference>
<keyword evidence="2" id="KW-0238">DNA-binding</keyword>
<dbReference type="InterPro" id="IPR050204">
    <property type="entry name" value="AraC_XylS_family_regulators"/>
</dbReference>
<dbReference type="InterPro" id="IPR009057">
    <property type="entry name" value="Homeodomain-like_sf"/>
</dbReference>
<keyword evidence="3" id="KW-0804">Transcription</keyword>
<dbReference type="PROSITE" id="PS01124">
    <property type="entry name" value="HTH_ARAC_FAMILY_2"/>
    <property type="match status" value="1"/>
</dbReference>
<dbReference type="Gene3D" id="1.10.10.60">
    <property type="entry name" value="Homeodomain-like"/>
    <property type="match status" value="1"/>
</dbReference>
<organism evidence="5 6">
    <name type="scientific">Microbacterium wangchenii</name>
    <dbReference type="NCBI Taxonomy" id="2541726"/>
    <lineage>
        <taxon>Bacteria</taxon>
        <taxon>Bacillati</taxon>
        <taxon>Actinomycetota</taxon>
        <taxon>Actinomycetes</taxon>
        <taxon>Micrococcales</taxon>
        <taxon>Microbacteriaceae</taxon>
        <taxon>Microbacterium</taxon>
    </lineage>
</organism>
<dbReference type="InterPro" id="IPR020449">
    <property type="entry name" value="Tscrpt_reg_AraC-type_HTH"/>
</dbReference>
<dbReference type="PANTHER" id="PTHR46796">
    <property type="entry name" value="HTH-TYPE TRANSCRIPTIONAL ACTIVATOR RHAS-RELATED"/>
    <property type="match status" value="1"/>
</dbReference>
<sequence>MRLNLGMAMAPTPREQVDLRTWRERLSESFVRLDVLSLRSDDYLRTRMSTAVNGWVRASTVDVRGEPHVVRRSRARTTDDGGALLVSVQLGGTCVVRQGGREAFLEPGDIAVYCSSEPYDLAFPGGTHRQAVLQVPLADTVAMRSLLGKTAVRVPGSHGLGRAVGPLITAIPRAIENSNAVEAERLTLSGLDLLALSLSSGDRISRSAELLDRARAFIAMNADDPSLTPPSIAVGVHLSLAHLHRVFQQSDNSVAETVKNIRLERAAADLRDEGLREWTIAEIAERRGFADASSFSRAFASRFGMPPIRWRNG</sequence>
<evidence type="ECO:0000256" key="2">
    <source>
        <dbReference type="ARBA" id="ARBA00023125"/>
    </source>
</evidence>
<dbReference type="InterPro" id="IPR035418">
    <property type="entry name" value="AraC-bd_2"/>
</dbReference>
<dbReference type="Pfam" id="PF14525">
    <property type="entry name" value="AraC_binding_2"/>
    <property type="match status" value="1"/>
</dbReference>
<evidence type="ECO:0000256" key="3">
    <source>
        <dbReference type="ARBA" id="ARBA00023163"/>
    </source>
</evidence>
<dbReference type="InterPro" id="IPR018060">
    <property type="entry name" value="HTH_AraC"/>
</dbReference>
<evidence type="ECO:0000313" key="5">
    <source>
        <dbReference type="EMBL" id="QBR88373.1"/>
    </source>
</evidence>
<dbReference type="RefSeq" id="WP_135065125.1">
    <property type="nucleotide sequence ID" value="NZ_CP038266.1"/>
</dbReference>
<evidence type="ECO:0000313" key="6">
    <source>
        <dbReference type="Proteomes" id="UP000295748"/>
    </source>
</evidence>
<keyword evidence="1" id="KW-0805">Transcription regulation</keyword>
<dbReference type="SUPFAM" id="SSF46689">
    <property type="entry name" value="Homeodomain-like"/>
    <property type="match status" value="1"/>
</dbReference>
<dbReference type="InterPro" id="IPR018062">
    <property type="entry name" value="HTH_AraC-typ_CS"/>
</dbReference>
<gene>
    <name evidence="5" type="ORF">E4K62_06525</name>
</gene>
<dbReference type="EMBL" id="CP038266">
    <property type="protein sequence ID" value="QBR88373.1"/>
    <property type="molecule type" value="Genomic_DNA"/>
</dbReference>
<evidence type="ECO:0000256" key="1">
    <source>
        <dbReference type="ARBA" id="ARBA00023015"/>
    </source>
</evidence>
<accession>A0ABX5SQF4</accession>
<dbReference type="Pfam" id="PF12833">
    <property type="entry name" value="HTH_18"/>
    <property type="match status" value="1"/>
</dbReference>
<dbReference type="Proteomes" id="UP000295748">
    <property type="component" value="Chromosome"/>
</dbReference>